<name>A0A016W2S2_9BILA</name>
<evidence type="ECO:0000313" key="1">
    <source>
        <dbReference type="EMBL" id="EYC33896.1"/>
    </source>
</evidence>
<comment type="caution">
    <text evidence="1">The sequence shown here is derived from an EMBL/GenBank/DDBJ whole genome shotgun (WGS) entry which is preliminary data.</text>
</comment>
<dbReference type="OrthoDB" id="5839195at2759"/>
<keyword evidence="2" id="KW-1185">Reference proteome</keyword>
<gene>
    <name evidence="1" type="primary">Acey_s0001.g146</name>
    <name evidence="1" type="ORF">Y032_0001g146</name>
</gene>
<protein>
    <submittedName>
        <fullName evidence="1">Uncharacterized protein</fullName>
    </submittedName>
</protein>
<reference evidence="2" key="1">
    <citation type="journal article" date="2015" name="Nat. Genet.">
        <title>The genome and transcriptome of the zoonotic hookworm Ancylostoma ceylanicum identify infection-specific gene families.</title>
        <authorList>
            <person name="Schwarz E.M."/>
            <person name="Hu Y."/>
            <person name="Antoshechkin I."/>
            <person name="Miller M.M."/>
            <person name="Sternberg P.W."/>
            <person name="Aroian R.V."/>
        </authorList>
    </citation>
    <scope>NUCLEOTIDE SEQUENCE</scope>
    <source>
        <strain evidence="2">HY135</strain>
    </source>
</reference>
<dbReference type="AlphaFoldDB" id="A0A016W2S2"/>
<organism evidence="1 2">
    <name type="scientific">Ancylostoma ceylanicum</name>
    <dbReference type="NCBI Taxonomy" id="53326"/>
    <lineage>
        <taxon>Eukaryota</taxon>
        <taxon>Metazoa</taxon>
        <taxon>Ecdysozoa</taxon>
        <taxon>Nematoda</taxon>
        <taxon>Chromadorea</taxon>
        <taxon>Rhabditida</taxon>
        <taxon>Rhabditina</taxon>
        <taxon>Rhabditomorpha</taxon>
        <taxon>Strongyloidea</taxon>
        <taxon>Ancylostomatidae</taxon>
        <taxon>Ancylostomatinae</taxon>
        <taxon>Ancylostoma</taxon>
    </lineage>
</organism>
<proteinExistence type="predicted"/>
<dbReference type="Proteomes" id="UP000024635">
    <property type="component" value="Unassembled WGS sequence"/>
</dbReference>
<sequence length="75" mass="8071">MSENCVLSPYGKTGNCAKMGVECLTCHTTYIGETGRPLCVRINKHLASKKRGSSKAVCQLVTTPPRLNIFGLVST</sequence>
<dbReference type="EMBL" id="JARK01001337">
    <property type="protein sequence ID" value="EYC33896.1"/>
    <property type="molecule type" value="Genomic_DNA"/>
</dbReference>
<accession>A0A016W2S2</accession>
<evidence type="ECO:0000313" key="2">
    <source>
        <dbReference type="Proteomes" id="UP000024635"/>
    </source>
</evidence>